<dbReference type="InterPro" id="IPR005821">
    <property type="entry name" value="Ion_trans_dom"/>
</dbReference>
<feature type="transmembrane region" description="Helical" evidence="12">
    <location>
        <begin position="52"/>
        <end position="74"/>
    </location>
</feature>
<dbReference type="GO" id="GO:0008076">
    <property type="term" value="C:voltage-gated potassium channel complex"/>
    <property type="evidence" value="ECO:0007669"/>
    <property type="project" value="InterPro"/>
</dbReference>
<feature type="transmembrane region" description="Helical" evidence="12">
    <location>
        <begin position="148"/>
        <end position="168"/>
    </location>
</feature>
<evidence type="ECO:0000256" key="1">
    <source>
        <dbReference type="ARBA" id="ARBA00004141"/>
    </source>
</evidence>
<sequence length="260" mass="28814">MAIEMDKKQRVALALEGFDPRYGKLPLACLHVAIVLSAFTITLQSMPGKDSLTVQILTGLEVILLAIFCAEFLLRLWSAESRLGYIFSFWGLIDLLSILPALLFLFPNSEVLRTLRLMRIFRLLKLLRMRRAILRLEHALSSNREEMILFGVLAAITLFLAAVGIYHFEKDAQPEIFGSIPQSAWWAIATLTTVGYGDVYPVTTGGRIFTAITLLIGLGIVAIPAGLITSGLLNAPEEDPDDLENDLINRDKPETTNGEN</sequence>
<dbReference type="GO" id="GO:0005249">
    <property type="term" value="F:voltage-gated potassium channel activity"/>
    <property type="evidence" value="ECO:0007669"/>
    <property type="project" value="InterPro"/>
</dbReference>
<evidence type="ECO:0000256" key="11">
    <source>
        <dbReference type="SAM" id="MobiDB-lite"/>
    </source>
</evidence>
<evidence type="ECO:0000313" key="15">
    <source>
        <dbReference type="Proteomes" id="UP000225972"/>
    </source>
</evidence>
<proteinExistence type="predicted"/>
<dbReference type="EMBL" id="FXXP01000003">
    <property type="protein sequence ID" value="SMX30040.1"/>
    <property type="molecule type" value="Genomic_DNA"/>
</dbReference>
<evidence type="ECO:0000256" key="5">
    <source>
        <dbReference type="ARBA" id="ARBA00022826"/>
    </source>
</evidence>
<dbReference type="PRINTS" id="PR00169">
    <property type="entry name" value="KCHANNEL"/>
</dbReference>
<keyword evidence="5" id="KW-0631">Potassium channel</keyword>
<evidence type="ECO:0000313" key="14">
    <source>
        <dbReference type="EMBL" id="SMX30040.1"/>
    </source>
</evidence>
<dbReference type="AlphaFoldDB" id="A0A238JH95"/>
<evidence type="ECO:0000256" key="4">
    <source>
        <dbReference type="ARBA" id="ARBA00022692"/>
    </source>
</evidence>
<evidence type="ECO:0000256" key="7">
    <source>
        <dbReference type="ARBA" id="ARBA00022989"/>
    </source>
</evidence>
<reference evidence="15" key="1">
    <citation type="submission" date="2017-05" db="EMBL/GenBank/DDBJ databases">
        <authorList>
            <person name="Rodrigo-Torres L."/>
            <person name="Arahal R. D."/>
            <person name="Lucena T."/>
        </authorList>
    </citation>
    <scope>NUCLEOTIDE SEQUENCE [LARGE SCALE GENOMIC DNA]</scope>
    <source>
        <strain evidence="15">CECT 8649</strain>
    </source>
</reference>
<evidence type="ECO:0000256" key="6">
    <source>
        <dbReference type="ARBA" id="ARBA00022958"/>
    </source>
</evidence>
<feature type="transmembrane region" description="Helical" evidence="12">
    <location>
        <begin position="86"/>
        <end position="105"/>
    </location>
</feature>
<name>A0A238JH95_9RHOB</name>
<dbReference type="InterPro" id="IPR028325">
    <property type="entry name" value="VG_K_chnl"/>
</dbReference>
<dbReference type="Gene3D" id="1.10.287.70">
    <property type="match status" value="1"/>
</dbReference>
<evidence type="ECO:0000259" key="13">
    <source>
        <dbReference type="Pfam" id="PF00520"/>
    </source>
</evidence>
<keyword evidence="10 14" id="KW-0407">Ion channel</keyword>
<keyword evidence="7 12" id="KW-1133">Transmembrane helix</keyword>
<dbReference type="Pfam" id="PF00520">
    <property type="entry name" value="Ion_trans"/>
    <property type="match status" value="1"/>
</dbReference>
<keyword evidence="9 12" id="KW-0472">Membrane</keyword>
<keyword evidence="2" id="KW-0813">Transport</keyword>
<keyword evidence="8" id="KW-0406">Ion transport</keyword>
<feature type="transmembrane region" description="Helical" evidence="12">
    <location>
        <begin position="183"/>
        <end position="201"/>
    </location>
</feature>
<feature type="transmembrane region" description="Helical" evidence="12">
    <location>
        <begin position="208"/>
        <end position="233"/>
    </location>
</feature>
<gene>
    <name evidence="14" type="ORF">TRP8649_04180</name>
</gene>
<feature type="region of interest" description="Disordered" evidence="11">
    <location>
        <begin position="238"/>
        <end position="260"/>
    </location>
</feature>
<evidence type="ECO:0000256" key="3">
    <source>
        <dbReference type="ARBA" id="ARBA00022538"/>
    </source>
</evidence>
<dbReference type="Proteomes" id="UP000225972">
    <property type="component" value="Unassembled WGS sequence"/>
</dbReference>
<keyword evidence="15" id="KW-1185">Reference proteome</keyword>
<evidence type="ECO:0000256" key="10">
    <source>
        <dbReference type="ARBA" id="ARBA00023303"/>
    </source>
</evidence>
<accession>A0A238JH95</accession>
<comment type="subcellular location">
    <subcellularLocation>
        <location evidence="1">Membrane</location>
        <topology evidence="1">Multi-pass membrane protein</topology>
    </subcellularLocation>
</comment>
<evidence type="ECO:0000256" key="12">
    <source>
        <dbReference type="SAM" id="Phobius"/>
    </source>
</evidence>
<evidence type="ECO:0000256" key="9">
    <source>
        <dbReference type="ARBA" id="ARBA00023136"/>
    </source>
</evidence>
<protein>
    <submittedName>
        <fullName evidence="14">Cyclic nucleotide-gated potassium channel</fullName>
    </submittedName>
</protein>
<dbReference type="SUPFAM" id="SSF81324">
    <property type="entry name" value="Voltage-gated potassium channels"/>
    <property type="match status" value="1"/>
</dbReference>
<evidence type="ECO:0000256" key="2">
    <source>
        <dbReference type="ARBA" id="ARBA00022448"/>
    </source>
</evidence>
<evidence type="ECO:0000256" key="8">
    <source>
        <dbReference type="ARBA" id="ARBA00023065"/>
    </source>
</evidence>
<organism evidence="14 15">
    <name type="scientific">Pelagimonas phthalicica</name>
    <dbReference type="NCBI Taxonomy" id="1037362"/>
    <lineage>
        <taxon>Bacteria</taxon>
        <taxon>Pseudomonadati</taxon>
        <taxon>Pseudomonadota</taxon>
        <taxon>Alphaproteobacteria</taxon>
        <taxon>Rhodobacterales</taxon>
        <taxon>Roseobacteraceae</taxon>
        <taxon>Pelagimonas</taxon>
    </lineage>
</organism>
<dbReference type="PANTHER" id="PTHR11537">
    <property type="entry name" value="VOLTAGE-GATED POTASSIUM CHANNEL"/>
    <property type="match status" value="1"/>
</dbReference>
<dbReference type="GO" id="GO:0001508">
    <property type="term" value="P:action potential"/>
    <property type="evidence" value="ECO:0007669"/>
    <property type="project" value="TreeGrafter"/>
</dbReference>
<keyword evidence="3" id="KW-0633">Potassium transport</keyword>
<feature type="domain" description="Ion transport" evidence="13">
    <location>
        <begin position="32"/>
        <end position="230"/>
    </location>
</feature>
<keyword evidence="4 12" id="KW-0812">Transmembrane</keyword>
<dbReference type="PANTHER" id="PTHR11537:SF254">
    <property type="entry name" value="POTASSIUM VOLTAGE-GATED CHANNEL PROTEIN SHAB"/>
    <property type="match status" value="1"/>
</dbReference>
<keyword evidence="6" id="KW-0630">Potassium</keyword>